<dbReference type="AlphaFoldDB" id="A0A8J6A7Y8"/>
<accession>A0A8J6A7Y8</accession>
<reference evidence="2" key="1">
    <citation type="journal article" date="2021" name="Evol. Appl.">
        <title>The genome of the Pyrenean desman and the effects of bottlenecks and inbreeding on the genomic landscape of an endangered species.</title>
        <authorList>
            <person name="Escoda L."/>
            <person name="Castresana J."/>
        </authorList>
    </citation>
    <scope>NUCLEOTIDE SEQUENCE</scope>
    <source>
        <strain evidence="2">IBE-C5619</strain>
    </source>
</reference>
<dbReference type="GO" id="GO:0030838">
    <property type="term" value="P:positive regulation of actin filament polymerization"/>
    <property type="evidence" value="ECO:0007669"/>
    <property type="project" value="TreeGrafter"/>
</dbReference>
<dbReference type="GO" id="GO:0007411">
    <property type="term" value="P:axon guidance"/>
    <property type="evidence" value="ECO:0007669"/>
    <property type="project" value="TreeGrafter"/>
</dbReference>
<protein>
    <submittedName>
        <fullName evidence="2">Vasodilator-stimulated phosphoprotein</fullName>
    </submittedName>
</protein>
<dbReference type="EMBL" id="JAGFMF010011739">
    <property type="protein sequence ID" value="KAG8514636.1"/>
    <property type="molecule type" value="Genomic_DNA"/>
</dbReference>
<gene>
    <name evidence="2" type="ORF">J0S82_006375</name>
</gene>
<proteinExistence type="predicted"/>
<evidence type="ECO:0000256" key="1">
    <source>
        <dbReference type="SAM" id="MobiDB-lite"/>
    </source>
</evidence>
<dbReference type="GO" id="GO:0017124">
    <property type="term" value="F:SH3 domain binding"/>
    <property type="evidence" value="ECO:0007669"/>
    <property type="project" value="TreeGrafter"/>
</dbReference>
<organism evidence="2 3">
    <name type="scientific">Galemys pyrenaicus</name>
    <name type="common">Iberian desman</name>
    <name type="synonym">Pyrenean desman</name>
    <dbReference type="NCBI Taxonomy" id="202257"/>
    <lineage>
        <taxon>Eukaryota</taxon>
        <taxon>Metazoa</taxon>
        <taxon>Chordata</taxon>
        <taxon>Craniata</taxon>
        <taxon>Vertebrata</taxon>
        <taxon>Euteleostomi</taxon>
        <taxon>Mammalia</taxon>
        <taxon>Eutheria</taxon>
        <taxon>Laurasiatheria</taxon>
        <taxon>Eulipotyphla</taxon>
        <taxon>Talpidae</taxon>
        <taxon>Galemys</taxon>
    </lineage>
</organism>
<feature type="region of interest" description="Disordered" evidence="1">
    <location>
        <begin position="135"/>
        <end position="214"/>
    </location>
</feature>
<comment type="caution">
    <text evidence="2">The sequence shown here is derived from an EMBL/GenBank/DDBJ whole genome shotgun (WGS) entry which is preliminary data.</text>
</comment>
<dbReference type="CDD" id="cd22185">
    <property type="entry name" value="WH2_hVASP-like"/>
    <property type="match status" value="1"/>
</dbReference>
<feature type="region of interest" description="Disordered" evidence="1">
    <location>
        <begin position="90"/>
        <end position="115"/>
    </location>
</feature>
<dbReference type="GO" id="GO:0001843">
    <property type="term" value="P:neural tube closure"/>
    <property type="evidence" value="ECO:0007669"/>
    <property type="project" value="TreeGrafter"/>
</dbReference>
<dbReference type="GO" id="GO:0030036">
    <property type="term" value="P:actin cytoskeleton organization"/>
    <property type="evidence" value="ECO:0007669"/>
    <property type="project" value="TreeGrafter"/>
</dbReference>
<evidence type="ECO:0000313" key="2">
    <source>
        <dbReference type="EMBL" id="KAG8514636.1"/>
    </source>
</evidence>
<keyword evidence="3" id="KW-1185">Reference proteome</keyword>
<sequence length="214" mass="23009">MRVGLSGSRKGKWLRQGMDKMAAILTAGTSRESKPHAVRAMCGFGRPYVLVAAPQLQPPGLDGALLCPWHQPQSSLPCPLVGVWPPQESQLQAMQQGEAHPLDSPSPQRKAPLTAGGVRAPGLAAAIAGAKLRKISKQEEASEGSPAPKAKSSRSTGRRGELMEEMNAMLARRRKATQVGENHPRMTLPMRSQRPESQSRVCGDPRRTAQLCQG</sequence>
<name>A0A8J6A7Y8_GALPY</name>
<dbReference type="PANTHER" id="PTHR11202:SF12">
    <property type="entry name" value="VASODILATOR-STIMULATED PHOSPHOPROTEIN"/>
    <property type="match status" value="1"/>
</dbReference>
<dbReference type="PANTHER" id="PTHR11202">
    <property type="entry name" value="SPROUTY-RELATED, EVH1 DOMAIN-CONTAINING PROTEIN FAMILY MEMBER"/>
    <property type="match status" value="1"/>
</dbReference>
<evidence type="ECO:0000313" key="3">
    <source>
        <dbReference type="Proteomes" id="UP000700334"/>
    </source>
</evidence>
<dbReference type="Proteomes" id="UP000700334">
    <property type="component" value="Unassembled WGS sequence"/>
</dbReference>
<dbReference type="GO" id="GO:0005522">
    <property type="term" value="F:profilin binding"/>
    <property type="evidence" value="ECO:0007669"/>
    <property type="project" value="TreeGrafter"/>
</dbReference>